<keyword evidence="2" id="KW-1185">Reference proteome</keyword>
<protein>
    <submittedName>
        <fullName evidence="1">Uncharacterized protein</fullName>
    </submittedName>
</protein>
<dbReference type="Proteomes" id="UP000541558">
    <property type="component" value="Unassembled WGS sequence"/>
</dbReference>
<dbReference type="EMBL" id="JAACJK010000171">
    <property type="protein sequence ID" value="KAF5320177.1"/>
    <property type="molecule type" value="Genomic_DNA"/>
</dbReference>
<comment type="caution">
    <text evidence="1">The sequence shown here is derived from an EMBL/GenBank/DDBJ whole genome shotgun (WGS) entry which is preliminary data.</text>
</comment>
<organism evidence="1 2">
    <name type="scientific">Ephemerocybe angulata</name>
    <dbReference type="NCBI Taxonomy" id="980116"/>
    <lineage>
        <taxon>Eukaryota</taxon>
        <taxon>Fungi</taxon>
        <taxon>Dikarya</taxon>
        <taxon>Basidiomycota</taxon>
        <taxon>Agaricomycotina</taxon>
        <taxon>Agaricomycetes</taxon>
        <taxon>Agaricomycetidae</taxon>
        <taxon>Agaricales</taxon>
        <taxon>Agaricineae</taxon>
        <taxon>Psathyrellaceae</taxon>
        <taxon>Ephemerocybe</taxon>
    </lineage>
</organism>
<sequence>MAPRAPGRAMDIPPEIWSLVADELLYDASSNLHGRKSGAWHTPRLSCRYMGINRFFYALYLSLKYGEVVWRKLDERLLYELRELQKPTVAGHVRRLVVSSWFIDYLVKRDRTLPPPSQASVPEAFGFVSTLEALQSALTSLIWTPLPAGKMPVSASTSSDSVLQLMTNAIPNMRNVVAYRFELRDMNLTTQTQGFLRAAQLPFGGNLRKLAVQTTIFNFGALLDFAGLENLDEIELHFDYTSHGSSDAAAVSTLAQREALALERDIIPFIKSRKNVLRSLIIASYSSLDLSPFFRSIGPFPSLRVLSLHILLDESHLSDVDALIDFLRLVTSSLTHLEIRPGTPEASPGEQIGLGWSPNTPCQNRRRRSYLRVQIALVRNPDILQSLQGLHLPVGNFEWCYHLIKRTSRSLTHLSLSDHLFASSDNKLLELLDIFASNPFKVASLLLHVQTLSTDLIKLLARKLPGLQSLVLIFEDFFRYRGAAGHVVNYSAEPDADFLSEMKNIEVGELDWYLQHICVVGQRYGLPFSPEDATLVGVPPSTAKTNRCYSYDIAQKIPSIKSYGAVQFHRDVFMH</sequence>
<reference evidence="1 2" key="1">
    <citation type="journal article" date="2020" name="ISME J.">
        <title>Uncovering the hidden diversity of litter-decomposition mechanisms in mushroom-forming fungi.</title>
        <authorList>
            <person name="Floudas D."/>
            <person name="Bentzer J."/>
            <person name="Ahren D."/>
            <person name="Johansson T."/>
            <person name="Persson P."/>
            <person name="Tunlid A."/>
        </authorList>
    </citation>
    <scope>NUCLEOTIDE SEQUENCE [LARGE SCALE GENOMIC DNA]</scope>
    <source>
        <strain evidence="1 2">CBS 175.51</strain>
    </source>
</reference>
<name>A0A8H5BBH5_9AGAR</name>
<evidence type="ECO:0000313" key="1">
    <source>
        <dbReference type="EMBL" id="KAF5320177.1"/>
    </source>
</evidence>
<accession>A0A8H5BBH5</accession>
<proteinExistence type="predicted"/>
<gene>
    <name evidence="1" type="ORF">D9611_010251</name>
</gene>
<dbReference type="AlphaFoldDB" id="A0A8H5BBH5"/>
<dbReference type="OrthoDB" id="2987979at2759"/>
<evidence type="ECO:0000313" key="2">
    <source>
        <dbReference type="Proteomes" id="UP000541558"/>
    </source>
</evidence>